<organism evidence="2 3">
    <name type="scientific">Striga asiatica</name>
    <name type="common">Asiatic witchweed</name>
    <name type="synonym">Buchnera asiatica</name>
    <dbReference type="NCBI Taxonomy" id="4170"/>
    <lineage>
        <taxon>Eukaryota</taxon>
        <taxon>Viridiplantae</taxon>
        <taxon>Streptophyta</taxon>
        <taxon>Embryophyta</taxon>
        <taxon>Tracheophyta</taxon>
        <taxon>Spermatophyta</taxon>
        <taxon>Magnoliopsida</taxon>
        <taxon>eudicotyledons</taxon>
        <taxon>Gunneridae</taxon>
        <taxon>Pentapetalae</taxon>
        <taxon>asterids</taxon>
        <taxon>lamiids</taxon>
        <taxon>Lamiales</taxon>
        <taxon>Orobanchaceae</taxon>
        <taxon>Buchnereae</taxon>
        <taxon>Striga</taxon>
    </lineage>
</organism>
<dbReference type="OrthoDB" id="1928974at2759"/>
<feature type="region of interest" description="Disordered" evidence="1">
    <location>
        <begin position="1"/>
        <end position="237"/>
    </location>
</feature>
<evidence type="ECO:0000313" key="2">
    <source>
        <dbReference type="EMBL" id="GER51907.1"/>
    </source>
</evidence>
<feature type="compositionally biased region" description="Basic and acidic residues" evidence="1">
    <location>
        <begin position="44"/>
        <end position="103"/>
    </location>
</feature>
<feature type="compositionally biased region" description="Basic and acidic residues" evidence="1">
    <location>
        <begin position="113"/>
        <end position="237"/>
    </location>
</feature>
<evidence type="ECO:0008006" key="4">
    <source>
        <dbReference type="Google" id="ProtNLM"/>
    </source>
</evidence>
<sequence>MDSNGRENLDSKAEFRKPLNDSANRKYRRRSSVAGSSSSSDGSPPRDRNSSLVQLRKDITKFDDDDDERNRDNTRDRQSSRRYHRHDDHIRSDRRVDDYDRGYSKSSYHYRLGLRDKNNSNYSRSDKELPSRHCVKDVDTNSHGKSDGLGHRSRDKNSYDRAGFDNRHANIEKKDSDPDRDDRSDRYGRMDYRKSSMDYKGDRLPAYEESRDQINDYSSRRENSGRRLKESSSRYSKEVRCKCGSTREKTQHFPFDGSLKILSRSPGLHKVQDSRDTKEDSGVCPTRVKKLSLRRRGFSMESTATGPDGMFPFSTVVPSEKAYVTDSDIDAVKIAAMKAVELAEVEVQREFFNMISHEMGVKGDPKVESKLYDPDVEKEREQLQVELERQYTAGLRRRDGRTVGLGEAKIADFGCAKLADDVAAVIGGTPLYMSPEVVRGEDNKMKS</sequence>
<feature type="compositionally biased region" description="Basic and acidic residues" evidence="1">
    <location>
        <begin position="1"/>
        <end position="19"/>
    </location>
</feature>
<dbReference type="InterPro" id="IPR011009">
    <property type="entry name" value="Kinase-like_dom_sf"/>
</dbReference>
<reference evidence="3" key="1">
    <citation type="journal article" date="2019" name="Curr. Biol.">
        <title>Genome Sequence of Striga asiatica Provides Insight into the Evolution of Plant Parasitism.</title>
        <authorList>
            <person name="Yoshida S."/>
            <person name="Kim S."/>
            <person name="Wafula E.K."/>
            <person name="Tanskanen J."/>
            <person name="Kim Y.M."/>
            <person name="Honaas L."/>
            <person name="Yang Z."/>
            <person name="Spallek T."/>
            <person name="Conn C.E."/>
            <person name="Ichihashi Y."/>
            <person name="Cheong K."/>
            <person name="Cui S."/>
            <person name="Der J.P."/>
            <person name="Gundlach H."/>
            <person name="Jiao Y."/>
            <person name="Hori C."/>
            <person name="Ishida J.K."/>
            <person name="Kasahara H."/>
            <person name="Kiba T."/>
            <person name="Kim M.S."/>
            <person name="Koo N."/>
            <person name="Laohavisit A."/>
            <person name="Lee Y.H."/>
            <person name="Lumba S."/>
            <person name="McCourt P."/>
            <person name="Mortimer J.C."/>
            <person name="Mutuku J.M."/>
            <person name="Nomura T."/>
            <person name="Sasaki-Sekimoto Y."/>
            <person name="Seto Y."/>
            <person name="Wang Y."/>
            <person name="Wakatake T."/>
            <person name="Sakakibara H."/>
            <person name="Demura T."/>
            <person name="Yamaguchi S."/>
            <person name="Yoneyama K."/>
            <person name="Manabe R.I."/>
            <person name="Nelson D.C."/>
            <person name="Schulman A.H."/>
            <person name="Timko M.P."/>
            <person name="dePamphilis C.W."/>
            <person name="Choi D."/>
            <person name="Shirasu K."/>
        </authorList>
    </citation>
    <scope>NUCLEOTIDE SEQUENCE [LARGE SCALE GENOMIC DNA]</scope>
    <source>
        <strain evidence="3">cv. UVA1</strain>
    </source>
</reference>
<dbReference type="AlphaFoldDB" id="A0A5A7R598"/>
<gene>
    <name evidence="2" type="ORF">STAS_29317</name>
</gene>
<comment type="caution">
    <text evidence="2">The sequence shown here is derived from an EMBL/GenBank/DDBJ whole genome shotgun (WGS) entry which is preliminary data.</text>
</comment>
<dbReference type="PANTHER" id="PTHR22426:SF2">
    <property type="entry name" value="ARGININE_SERINE-RICH COILED-COIL PROTEIN 2"/>
    <property type="match status" value="1"/>
</dbReference>
<dbReference type="SUPFAM" id="SSF56112">
    <property type="entry name" value="Protein kinase-like (PK-like)"/>
    <property type="match status" value="1"/>
</dbReference>
<protein>
    <recommendedName>
        <fullName evidence="4">Protein kinase superfamily protein</fullName>
    </recommendedName>
</protein>
<dbReference type="EMBL" id="BKCP01010070">
    <property type="protein sequence ID" value="GER51907.1"/>
    <property type="molecule type" value="Genomic_DNA"/>
</dbReference>
<evidence type="ECO:0000256" key="1">
    <source>
        <dbReference type="SAM" id="MobiDB-lite"/>
    </source>
</evidence>
<keyword evidence="3" id="KW-1185">Reference proteome</keyword>
<feature type="compositionally biased region" description="Low complexity" evidence="1">
    <location>
        <begin position="32"/>
        <end position="43"/>
    </location>
</feature>
<accession>A0A5A7R598</accession>
<evidence type="ECO:0000313" key="3">
    <source>
        <dbReference type="Proteomes" id="UP000325081"/>
    </source>
</evidence>
<proteinExistence type="predicted"/>
<dbReference type="PANTHER" id="PTHR22426">
    <property type="entry name" value="ARGININE_SERINE-RICH COILED-COIL PROTEIN 2"/>
    <property type="match status" value="1"/>
</dbReference>
<dbReference type="Proteomes" id="UP000325081">
    <property type="component" value="Unassembled WGS sequence"/>
</dbReference>
<dbReference type="Gene3D" id="1.10.510.10">
    <property type="entry name" value="Transferase(Phosphotransferase) domain 1"/>
    <property type="match status" value="1"/>
</dbReference>
<name>A0A5A7R598_STRAF</name>